<evidence type="ECO:0000313" key="1">
    <source>
        <dbReference type="EMBL" id="MYM22256.1"/>
    </source>
</evidence>
<gene>
    <name evidence="1" type="ORF">GTP46_06325</name>
</gene>
<reference evidence="1 2" key="1">
    <citation type="submission" date="2019-12" db="EMBL/GenBank/DDBJ databases">
        <title>Novel species isolated from a subtropical stream in China.</title>
        <authorList>
            <person name="Lu H."/>
        </authorList>
    </citation>
    <scope>NUCLEOTIDE SEQUENCE [LARGE SCALE GENOMIC DNA]</scope>
    <source>
        <strain evidence="1 2">FT135W</strain>
    </source>
</reference>
<protein>
    <submittedName>
        <fullName evidence="1">DUF4936 family protein</fullName>
    </submittedName>
</protein>
<comment type="caution">
    <text evidence="1">The sequence shown here is derived from an EMBL/GenBank/DDBJ whole genome shotgun (WGS) entry which is preliminary data.</text>
</comment>
<name>A0A6L8K469_9BURK</name>
<sequence>MDLYIYYKVKDADAASLQTAVAAMQAALAQRHGVAGQLKRRPESKDGVQTWMEVYPSTPEGFAAALDSAVHEAGVLAWIAGLRHTEVFLDVVPPCA</sequence>
<dbReference type="EMBL" id="WWCN01000003">
    <property type="protein sequence ID" value="MYM22256.1"/>
    <property type="molecule type" value="Genomic_DNA"/>
</dbReference>
<dbReference type="Pfam" id="PF16290">
    <property type="entry name" value="DUF4936"/>
    <property type="match status" value="1"/>
</dbReference>
<organism evidence="1 2">
    <name type="scientific">Duganella flavida</name>
    <dbReference type="NCBI Taxonomy" id="2692175"/>
    <lineage>
        <taxon>Bacteria</taxon>
        <taxon>Pseudomonadati</taxon>
        <taxon>Pseudomonadota</taxon>
        <taxon>Betaproteobacteria</taxon>
        <taxon>Burkholderiales</taxon>
        <taxon>Oxalobacteraceae</taxon>
        <taxon>Telluria group</taxon>
        <taxon>Duganella</taxon>
    </lineage>
</organism>
<evidence type="ECO:0000313" key="2">
    <source>
        <dbReference type="Proteomes" id="UP000479335"/>
    </source>
</evidence>
<dbReference type="AlphaFoldDB" id="A0A6L8K469"/>
<dbReference type="Proteomes" id="UP000479335">
    <property type="component" value="Unassembled WGS sequence"/>
</dbReference>
<proteinExistence type="predicted"/>
<accession>A0A6L8K469</accession>
<keyword evidence="2" id="KW-1185">Reference proteome</keyword>
<dbReference type="RefSeq" id="WP_161005761.1">
    <property type="nucleotide sequence ID" value="NZ_WWCN01000003.1"/>
</dbReference>
<dbReference type="InterPro" id="IPR032556">
    <property type="entry name" value="DUF4936"/>
</dbReference>